<evidence type="ECO:0000256" key="1">
    <source>
        <dbReference type="ARBA" id="ARBA00004123"/>
    </source>
</evidence>
<name>A0A6A6PUI3_9PEZI</name>
<dbReference type="CDD" id="cd08050">
    <property type="entry name" value="TAF6C"/>
    <property type="match status" value="1"/>
</dbReference>
<evidence type="ECO:0000259" key="9">
    <source>
        <dbReference type="SMART" id="SM00803"/>
    </source>
</evidence>
<evidence type="ECO:0000256" key="5">
    <source>
        <dbReference type="ARBA" id="ARBA00023242"/>
    </source>
</evidence>
<dbReference type="OrthoDB" id="361039at2759"/>
<dbReference type="Proteomes" id="UP000799767">
    <property type="component" value="Unassembled WGS sequence"/>
</dbReference>
<sequence>MSVWNSENVIDVAESIGITQLNRDAVDHLARDVEFRISQVLEEALKFMRHGKRTTLTTQDVSQALRLLEVEPLYGYESTRPLRFGEASIGPGQPLFYVEDEEMDFEKLINAPLPKVPREMSFTAHWLAVEGVQPSIPQNPTQADQRNQELAAKGPGANPHLAAVSGNDNVSVKPLVKHVLSKELQLYFERICGAILDETNDEYRSAAFASLKTDPGLHQLVPYFIQFVADKVTHSLKNMFVLTQSMLVIAALLENASLYLAPYVPSIIPSVLTCLVGKHLGSASQDGPTTHFALRDYAASLLSSITRKYGPSSSTLKPRIARSCLKSFLDSHKPFGTHYGSILALTMIAGPEGVRSLIVPNLLPYDAHLQRGLKDDGKREQAEYVVNAIMRALETVEKDAAETGALQQNGYPEGEVLKERLETMLGEVIGTKVYEIGRQSLTKALLETAADI</sequence>
<evidence type="ECO:0000256" key="7">
    <source>
        <dbReference type="ARBA" id="ARBA00093655"/>
    </source>
</evidence>
<dbReference type="CDD" id="cd22931">
    <property type="entry name" value="HFD_TAF6"/>
    <property type="match status" value="1"/>
</dbReference>
<dbReference type="Pfam" id="PF07571">
    <property type="entry name" value="TAF6_C"/>
    <property type="match status" value="1"/>
</dbReference>
<dbReference type="EMBL" id="MU001635">
    <property type="protein sequence ID" value="KAF2483351.1"/>
    <property type="molecule type" value="Genomic_DNA"/>
</dbReference>
<dbReference type="GO" id="GO:0016251">
    <property type="term" value="F:RNA polymerase II general transcription initiation factor activity"/>
    <property type="evidence" value="ECO:0007669"/>
    <property type="project" value="InterPro"/>
</dbReference>
<gene>
    <name evidence="10" type="ORF">BDY17DRAFT_297306</name>
</gene>
<evidence type="ECO:0000256" key="2">
    <source>
        <dbReference type="ARBA" id="ARBA00007688"/>
    </source>
</evidence>
<dbReference type="InterPro" id="IPR009072">
    <property type="entry name" value="Histone-fold"/>
</dbReference>
<comment type="subcellular location">
    <subcellularLocation>
        <location evidence="1">Nucleus</location>
    </subcellularLocation>
</comment>
<dbReference type="SUPFAM" id="SSF48371">
    <property type="entry name" value="ARM repeat"/>
    <property type="match status" value="1"/>
</dbReference>
<evidence type="ECO:0000256" key="6">
    <source>
        <dbReference type="ARBA" id="ARBA00076308"/>
    </source>
</evidence>
<dbReference type="FunFam" id="1.25.40.770:FF:000001">
    <property type="entry name" value="Transcription initiation factor TFIID subunit 6"/>
    <property type="match status" value="1"/>
</dbReference>
<dbReference type="InterPro" id="IPR004823">
    <property type="entry name" value="TAF_TATA-bd_Histone-like_dom"/>
</dbReference>
<organism evidence="10 11">
    <name type="scientific">Neohortaea acidophila</name>
    <dbReference type="NCBI Taxonomy" id="245834"/>
    <lineage>
        <taxon>Eukaryota</taxon>
        <taxon>Fungi</taxon>
        <taxon>Dikarya</taxon>
        <taxon>Ascomycota</taxon>
        <taxon>Pezizomycotina</taxon>
        <taxon>Dothideomycetes</taxon>
        <taxon>Dothideomycetidae</taxon>
        <taxon>Mycosphaerellales</taxon>
        <taxon>Teratosphaeriaceae</taxon>
        <taxon>Neohortaea</taxon>
    </lineage>
</organism>
<feature type="compositionally biased region" description="Polar residues" evidence="8">
    <location>
        <begin position="135"/>
        <end position="145"/>
    </location>
</feature>
<dbReference type="SUPFAM" id="SSF47113">
    <property type="entry name" value="Histone-fold"/>
    <property type="match status" value="1"/>
</dbReference>
<dbReference type="GO" id="GO:0046982">
    <property type="term" value="F:protein heterodimerization activity"/>
    <property type="evidence" value="ECO:0007669"/>
    <property type="project" value="InterPro"/>
</dbReference>
<dbReference type="GO" id="GO:0046695">
    <property type="term" value="C:SLIK (SAGA-like) complex"/>
    <property type="evidence" value="ECO:0007669"/>
    <property type="project" value="InterPro"/>
</dbReference>
<dbReference type="GO" id="GO:0005669">
    <property type="term" value="C:transcription factor TFIID complex"/>
    <property type="evidence" value="ECO:0007669"/>
    <property type="project" value="InterPro"/>
</dbReference>
<dbReference type="GO" id="GO:0003713">
    <property type="term" value="F:transcription coactivator activity"/>
    <property type="evidence" value="ECO:0007669"/>
    <property type="project" value="TreeGrafter"/>
</dbReference>
<dbReference type="PANTHER" id="PTHR10221">
    <property type="entry name" value="TRANSCRIPTION INITIATION FACTOR TFIID SUBUNIT 6"/>
    <property type="match status" value="1"/>
</dbReference>
<feature type="domain" description="TATA box binding protein associated factor (TAF) histone-like fold" evidence="9">
    <location>
        <begin position="3"/>
        <end position="66"/>
    </location>
</feature>
<keyword evidence="3" id="KW-0805">Transcription regulation</keyword>
<keyword evidence="4" id="KW-0804">Transcription</keyword>
<dbReference type="InterPro" id="IPR046344">
    <property type="entry name" value="TAF6_C_sf"/>
</dbReference>
<evidence type="ECO:0000256" key="4">
    <source>
        <dbReference type="ARBA" id="ARBA00023163"/>
    </source>
</evidence>
<proteinExistence type="inferred from homology"/>
<dbReference type="RefSeq" id="XP_033589921.1">
    <property type="nucleotide sequence ID" value="XM_033733579.1"/>
</dbReference>
<dbReference type="PANTHER" id="PTHR10221:SF9">
    <property type="entry name" value="TRANSCRIPTION INITIATION FACTOR TFIID SUBUNIT 6"/>
    <property type="match status" value="1"/>
</dbReference>
<dbReference type="GeneID" id="54474581"/>
<dbReference type="InterPro" id="IPR011442">
    <property type="entry name" value="TAF6_C"/>
</dbReference>
<comment type="similarity">
    <text evidence="2">Belongs to the TAF6 family.</text>
</comment>
<keyword evidence="5" id="KW-0539">Nucleus</keyword>
<dbReference type="InterPro" id="IPR016024">
    <property type="entry name" value="ARM-type_fold"/>
</dbReference>
<accession>A0A6A6PUI3</accession>
<evidence type="ECO:0000256" key="8">
    <source>
        <dbReference type="SAM" id="MobiDB-lite"/>
    </source>
</evidence>
<dbReference type="Gene3D" id="1.10.20.10">
    <property type="entry name" value="Histone, subunit A"/>
    <property type="match status" value="1"/>
</dbReference>
<evidence type="ECO:0000313" key="11">
    <source>
        <dbReference type="Proteomes" id="UP000799767"/>
    </source>
</evidence>
<dbReference type="GO" id="GO:0000124">
    <property type="term" value="C:SAGA complex"/>
    <property type="evidence" value="ECO:0007669"/>
    <property type="project" value="InterPro"/>
</dbReference>
<protein>
    <recommendedName>
        <fullName evidence="6">TBP-associated factor 6</fullName>
    </recommendedName>
    <alternativeName>
        <fullName evidence="7">Transcription initiation factor TFIID subunit 6</fullName>
    </alternativeName>
</protein>
<dbReference type="InterPro" id="IPR037796">
    <property type="entry name" value="TAF6"/>
</dbReference>
<dbReference type="Pfam" id="PF02969">
    <property type="entry name" value="TAF"/>
    <property type="match status" value="1"/>
</dbReference>
<evidence type="ECO:0000313" key="10">
    <source>
        <dbReference type="EMBL" id="KAF2483351.1"/>
    </source>
</evidence>
<dbReference type="GO" id="GO:0051123">
    <property type="term" value="P:RNA polymerase II preinitiation complex assembly"/>
    <property type="evidence" value="ECO:0007669"/>
    <property type="project" value="TreeGrafter"/>
</dbReference>
<reference evidence="10" key="1">
    <citation type="journal article" date="2020" name="Stud. Mycol.">
        <title>101 Dothideomycetes genomes: a test case for predicting lifestyles and emergence of pathogens.</title>
        <authorList>
            <person name="Haridas S."/>
            <person name="Albert R."/>
            <person name="Binder M."/>
            <person name="Bloem J."/>
            <person name="Labutti K."/>
            <person name="Salamov A."/>
            <person name="Andreopoulos B."/>
            <person name="Baker S."/>
            <person name="Barry K."/>
            <person name="Bills G."/>
            <person name="Bluhm B."/>
            <person name="Cannon C."/>
            <person name="Castanera R."/>
            <person name="Culley D."/>
            <person name="Daum C."/>
            <person name="Ezra D."/>
            <person name="Gonzalez J."/>
            <person name="Henrissat B."/>
            <person name="Kuo A."/>
            <person name="Liang C."/>
            <person name="Lipzen A."/>
            <person name="Lutzoni F."/>
            <person name="Magnuson J."/>
            <person name="Mondo S."/>
            <person name="Nolan M."/>
            <person name="Ohm R."/>
            <person name="Pangilinan J."/>
            <person name="Park H.-J."/>
            <person name="Ramirez L."/>
            <person name="Alfaro M."/>
            <person name="Sun H."/>
            <person name="Tritt A."/>
            <person name="Yoshinaga Y."/>
            <person name="Zwiers L.-H."/>
            <person name="Turgeon B."/>
            <person name="Goodwin S."/>
            <person name="Spatafora J."/>
            <person name="Crous P."/>
            <person name="Grigoriev I."/>
        </authorList>
    </citation>
    <scope>NUCLEOTIDE SEQUENCE</scope>
    <source>
        <strain evidence="10">CBS 113389</strain>
    </source>
</reference>
<dbReference type="GO" id="GO:0006325">
    <property type="term" value="P:chromatin organization"/>
    <property type="evidence" value="ECO:0007669"/>
    <property type="project" value="UniProtKB-ARBA"/>
</dbReference>
<keyword evidence="11" id="KW-1185">Reference proteome</keyword>
<dbReference type="FunFam" id="1.10.20.10:FF:000033">
    <property type="entry name" value="Transcription initiation factor TFIID complex subunit"/>
    <property type="match status" value="1"/>
</dbReference>
<dbReference type="SMART" id="SM00803">
    <property type="entry name" value="TAF"/>
    <property type="match status" value="1"/>
</dbReference>
<feature type="region of interest" description="Disordered" evidence="8">
    <location>
        <begin position="134"/>
        <end position="158"/>
    </location>
</feature>
<dbReference type="Gene3D" id="1.25.40.770">
    <property type="entry name" value="TAF6, C-terminal HEAT repeat domain"/>
    <property type="match status" value="1"/>
</dbReference>
<dbReference type="AlphaFoldDB" id="A0A6A6PUI3"/>
<evidence type="ECO:0000256" key="3">
    <source>
        <dbReference type="ARBA" id="ARBA00023015"/>
    </source>
</evidence>